<reference evidence="1" key="1">
    <citation type="journal article" date="2020" name="Nature">
        <title>Giant virus diversity and host interactions through global metagenomics.</title>
        <authorList>
            <person name="Schulz F."/>
            <person name="Roux S."/>
            <person name="Paez-Espino D."/>
            <person name="Jungbluth S."/>
            <person name="Walsh D.A."/>
            <person name="Denef V.J."/>
            <person name="McMahon K.D."/>
            <person name="Konstantinidis K.T."/>
            <person name="Eloe-Fadrosh E.A."/>
            <person name="Kyrpides N.C."/>
            <person name="Woyke T."/>
        </authorList>
    </citation>
    <scope>NUCLEOTIDE SEQUENCE</scope>
    <source>
        <strain evidence="1">GVMAG-M-3300023179-91</strain>
    </source>
</reference>
<protein>
    <submittedName>
        <fullName evidence="1">Uncharacterized protein</fullName>
    </submittedName>
</protein>
<name>A0A6C0HDJ9_9ZZZZ</name>
<organism evidence="1">
    <name type="scientific">viral metagenome</name>
    <dbReference type="NCBI Taxonomy" id="1070528"/>
    <lineage>
        <taxon>unclassified sequences</taxon>
        <taxon>metagenomes</taxon>
        <taxon>organismal metagenomes</taxon>
    </lineage>
</organism>
<proteinExistence type="predicted"/>
<accession>A0A6C0HDJ9</accession>
<dbReference type="EMBL" id="MN739930">
    <property type="protein sequence ID" value="QHT78236.1"/>
    <property type="molecule type" value="Genomic_DNA"/>
</dbReference>
<sequence length="111" mass="11825">MPYGNFYYGKAGFFYKKSGATGARYNPSLGAICNQPQDVNNRYVPGAGVGASSVAQRRAKLIHSYSSSNSNTKVNNKLLPSTCGTFGQGPQRLGVFAKGGSNAYALNWGLY</sequence>
<evidence type="ECO:0000313" key="1">
    <source>
        <dbReference type="EMBL" id="QHT78236.1"/>
    </source>
</evidence>
<dbReference type="AlphaFoldDB" id="A0A6C0HDJ9"/>